<comment type="caution">
    <text evidence="1">The sequence shown here is derived from an EMBL/GenBank/DDBJ whole genome shotgun (WGS) entry which is preliminary data.</text>
</comment>
<dbReference type="AlphaFoldDB" id="A0A0F9CWQ2"/>
<dbReference type="EMBL" id="LAZR01044590">
    <property type="protein sequence ID" value="KKL04278.1"/>
    <property type="molecule type" value="Genomic_DNA"/>
</dbReference>
<proteinExistence type="predicted"/>
<sequence length="43" mass="5005">NWTQSREWTVLKSMFRMAMIAHLAFGRSLASSNTKRMKMEDVG</sequence>
<reference evidence="1" key="1">
    <citation type="journal article" date="2015" name="Nature">
        <title>Complex archaea that bridge the gap between prokaryotes and eukaryotes.</title>
        <authorList>
            <person name="Spang A."/>
            <person name="Saw J.H."/>
            <person name="Jorgensen S.L."/>
            <person name="Zaremba-Niedzwiedzka K."/>
            <person name="Martijn J."/>
            <person name="Lind A.E."/>
            <person name="van Eijk R."/>
            <person name="Schleper C."/>
            <person name="Guy L."/>
            <person name="Ettema T.J."/>
        </authorList>
    </citation>
    <scope>NUCLEOTIDE SEQUENCE</scope>
</reference>
<name>A0A0F9CWQ2_9ZZZZ</name>
<feature type="non-terminal residue" evidence="1">
    <location>
        <position position="1"/>
    </location>
</feature>
<evidence type="ECO:0000313" key="1">
    <source>
        <dbReference type="EMBL" id="KKL04278.1"/>
    </source>
</evidence>
<protein>
    <submittedName>
        <fullName evidence="1">Uncharacterized protein</fullName>
    </submittedName>
</protein>
<organism evidence="1">
    <name type="scientific">marine sediment metagenome</name>
    <dbReference type="NCBI Taxonomy" id="412755"/>
    <lineage>
        <taxon>unclassified sequences</taxon>
        <taxon>metagenomes</taxon>
        <taxon>ecological metagenomes</taxon>
    </lineage>
</organism>
<gene>
    <name evidence="1" type="ORF">LCGC14_2617650</name>
</gene>
<accession>A0A0F9CWQ2</accession>